<feature type="transmembrane region" description="Helical" evidence="7">
    <location>
        <begin position="256"/>
        <end position="275"/>
    </location>
</feature>
<dbReference type="CDD" id="cd17329">
    <property type="entry name" value="MFS_MdtH_MDR_like"/>
    <property type="match status" value="1"/>
</dbReference>
<comment type="subcellular location">
    <subcellularLocation>
        <location evidence="1">Cell membrane</location>
        <topology evidence="1">Multi-pass membrane protein</topology>
    </subcellularLocation>
</comment>
<keyword evidence="5 7" id="KW-1133">Transmembrane helix</keyword>
<dbReference type="PANTHER" id="PTHR43414">
    <property type="entry name" value="MULTIDRUG RESISTANCE PROTEIN MDTG"/>
    <property type="match status" value="1"/>
</dbReference>
<feature type="domain" description="Major facilitator superfamily (MFS) profile" evidence="8">
    <location>
        <begin position="15"/>
        <end position="399"/>
    </location>
</feature>
<evidence type="ECO:0000256" key="6">
    <source>
        <dbReference type="ARBA" id="ARBA00023136"/>
    </source>
</evidence>
<evidence type="ECO:0000313" key="10">
    <source>
        <dbReference type="Proteomes" id="UP001056500"/>
    </source>
</evidence>
<feature type="transmembrane region" description="Helical" evidence="7">
    <location>
        <begin position="141"/>
        <end position="163"/>
    </location>
</feature>
<feature type="transmembrane region" description="Helical" evidence="7">
    <location>
        <begin position="169"/>
        <end position="187"/>
    </location>
</feature>
<dbReference type="InterPro" id="IPR020846">
    <property type="entry name" value="MFS_dom"/>
</dbReference>
<protein>
    <submittedName>
        <fullName evidence="9">MFS transporter</fullName>
    </submittedName>
</protein>
<dbReference type="SUPFAM" id="SSF103473">
    <property type="entry name" value="MFS general substrate transporter"/>
    <property type="match status" value="1"/>
</dbReference>
<name>A0ABY4WJM3_9BACL</name>
<accession>A0ABY4WJM3</accession>
<feature type="transmembrane region" description="Helical" evidence="7">
    <location>
        <begin position="375"/>
        <end position="396"/>
    </location>
</feature>
<feature type="transmembrane region" description="Helical" evidence="7">
    <location>
        <begin position="48"/>
        <end position="70"/>
    </location>
</feature>
<evidence type="ECO:0000313" key="9">
    <source>
        <dbReference type="EMBL" id="USG67302.1"/>
    </source>
</evidence>
<evidence type="ECO:0000256" key="2">
    <source>
        <dbReference type="ARBA" id="ARBA00022448"/>
    </source>
</evidence>
<keyword evidence="2" id="KW-0813">Transport</keyword>
<keyword evidence="6 7" id="KW-0472">Membrane</keyword>
<dbReference type="RefSeq" id="WP_251874404.1">
    <property type="nucleotide sequence ID" value="NZ_CP098755.1"/>
</dbReference>
<feature type="transmembrane region" description="Helical" evidence="7">
    <location>
        <begin position="82"/>
        <end position="112"/>
    </location>
</feature>
<dbReference type="Gene3D" id="1.20.1250.20">
    <property type="entry name" value="MFS general substrate transporter like domains"/>
    <property type="match status" value="1"/>
</dbReference>
<evidence type="ECO:0000256" key="7">
    <source>
        <dbReference type="SAM" id="Phobius"/>
    </source>
</evidence>
<dbReference type="InterPro" id="IPR036259">
    <property type="entry name" value="MFS_trans_sf"/>
</dbReference>
<dbReference type="Proteomes" id="UP001056500">
    <property type="component" value="Chromosome"/>
</dbReference>
<keyword evidence="10" id="KW-1185">Reference proteome</keyword>
<evidence type="ECO:0000259" key="8">
    <source>
        <dbReference type="PROSITE" id="PS50850"/>
    </source>
</evidence>
<sequence>MPKNLTHLFSRYPVILWVRLFGEWLSEMSRSMITPFLILYLHEKIGGSVPLVMLVIGLQPASDILFTLIAGGVTDRYGRKPVMLIALIIQALSMLGMALAGSLFAFAFLYILNGIGRSMFIPASRAVLADSMSSRQLSEAFALLSTATYIGASIGPLIGVMIYQTAPGLAFLFTALSLLLYAAVIWWKVPETNKPQPLETESTPANEQHFSLATLGRHRAVLSMLVLALPISLFYAQSETNLQLHLKEGFANYLEVLAWLALVKSIAAILFEYGLVRITSHLNPRHLIVFSYLCFALVSWVYGNATSIALLLGMQLVLVMGESIGLNHMLTLVSRIAPATMRGRYFAIYGLHWDISRTLGPLAGSMILLHFNGTILFSGVAVLLLIGALAQHLFLGRIEKASPAIREGSGL</sequence>
<keyword evidence="4 7" id="KW-0812">Transmembrane</keyword>
<organism evidence="9 10">
    <name type="scientific">Brevibacillus ruminantium</name>
    <dbReference type="NCBI Taxonomy" id="2950604"/>
    <lineage>
        <taxon>Bacteria</taxon>
        <taxon>Bacillati</taxon>
        <taxon>Bacillota</taxon>
        <taxon>Bacilli</taxon>
        <taxon>Bacillales</taxon>
        <taxon>Paenibacillaceae</taxon>
        <taxon>Brevibacillus</taxon>
    </lineage>
</organism>
<dbReference type="Pfam" id="PF07690">
    <property type="entry name" value="MFS_1"/>
    <property type="match status" value="1"/>
</dbReference>
<keyword evidence="3" id="KW-1003">Cell membrane</keyword>
<dbReference type="PROSITE" id="PS50850">
    <property type="entry name" value="MFS"/>
    <property type="match status" value="1"/>
</dbReference>
<dbReference type="PANTHER" id="PTHR43414:SF1">
    <property type="entry name" value="PEPTIDE PERMEASE"/>
    <property type="match status" value="1"/>
</dbReference>
<proteinExistence type="predicted"/>
<feature type="transmembrane region" description="Helical" evidence="7">
    <location>
        <begin position="220"/>
        <end position="236"/>
    </location>
</feature>
<evidence type="ECO:0000256" key="4">
    <source>
        <dbReference type="ARBA" id="ARBA00022692"/>
    </source>
</evidence>
<feature type="transmembrane region" description="Helical" evidence="7">
    <location>
        <begin position="287"/>
        <end position="303"/>
    </location>
</feature>
<dbReference type="EMBL" id="CP098755">
    <property type="protein sequence ID" value="USG67302.1"/>
    <property type="molecule type" value="Genomic_DNA"/>
</dbReference>
<evidence type="ECO:0000256" key="5">
    <source>
        <dbReference type="ARBA" id="ARBA00022989"/>
    </source>
</evidence>
<reference evidence="9" key="1">
    <citation type="submission" date="2022-06" db="EMBL/GenBank/DDBJ databases">
        <title>Genome sequencing of Brevibacillus sp. BB3-R1.</title>
        <authorList>
            <person name="Heo J."/>
            <person name="Lee D."/>
            <person name="Won M."/>
            <person name="Han B.-H."/>
            <person name="Hong S.-B."/>
            <person name="Kwon S.-W."/>
        </authorList>
    </citation>
    <scope>NUCLEOTIDE SEQUENCE</scope>
    <source>
        <strain evidence="9">BB3-R1</strain>
    </source>
</reference>
<evidence type="ECO:0000256" key="3">
    <source>
        <dbReference type="ARBA" id="ARBA00022475"/>
    </source>
</evidence>
<evidence type="ECO:0000256" key="1">
    <source>
        <dbReference type="ARBA" id="ARBA00004651"/>
    </source>
</evidence>
<gene>
    <name evidence="9" type="ORF">NDK47_08525</name>
</gene>
<dbReference type="InterPro" id="IPR011701">
    <property type="entry name" value="MFS"/>
</dbReference>